<gene>
    <name evidence="2" type="ORF">BABINDRAFT_57997</name>
</gene>
<dbReference type="OrthoDB" id="4016002at2759"/>
<dbReference type="GeneID" id="30150143"/>
<keyword evidence="1" id="KW-0812">Transmembrane</keyword>
<dbReference type="AlphaFoldDB" id="A0A1E3QV49"/>
<evidence type="ECO:0008006" key="4">
    <source>
        <dbReference type="Google" id="ProtNLM"/>
    </source>
</evidence>
<protein>
    <recommendedName>
        <fullName evidence="4">Karyogamy protein 5</fullName>
    </recommendedName>
</protein>
<sequence>MPVHIYGIHPLIVFLLALVGGYAFFVSIFTLAPFNAGAPIFQLAKSQAFAAIVECTDTANGVGCFSKHRGALKKEARGKLSVISQAQIEDCLDLASKNANDLALILNIQTCFHQADILERATQFNRTSNTHSWWSIIGVSISLFIQVFIALHGFITFVLRSKETEKQNTTIRNLAENAEHMNEKQISIYKSVSSLTSSVNSETKNLQGRLNKGGDVRRELERVSLGVAENFEDIQKLKSLVAVVEEEDENSRIAKKWVSSGNRWSYPASSLSPAIPKNFGGLSERLENIPQLIQNSQDRNGCEVNNGTSSHPLLAKLGDRVFDLASPKGIEEWRNYVRNMPKSKSPRSVPKTSNPPRVPFAIGEFTSALSRGEIHIKKYNKAGQPHRRLFLPGRGWITAKRLEEEGIRVHLGTPLEEPPENNRQG</sequence>
<dbReference type="EMBL" id="KV454427">
    <property type="protein sequence ID" value="ODQ81551.1"/>
    <property type="molecule type" value="Genomic_DNA"/>
</dbReference>
<accession>A0A1E3QV49</accession>
<feature type="transmembrane region" description="Helical" evidence="1">
    <location>
        <begin position="133"/>
        <end position="159"/>
    </location>
</feature>
<organism evidence="2 3">
    <name type="scientific">Babjeviella inositovora NRRL Y-12698</name>
    <dbReference type="NCBI Taxonomy" id="984486"/>
    <lineage>
        <taxon>Eukaryota</taxon>
        <taxon>Fungi</taxon>
        <taxon>Dikarya</taxon>
        <taxon>Ascomycota</taxon>
        <taxon>Saccharomycotina</taxon>
        <taxon>Pichiomycetes</taxon>
        <taxon>Serinales incertae sedis</taxon>
        <taxon>Babjeviella</taxon>
    </lineage>
</organism>
<name>A0A1E3QV49_9ASCO</name>
<feature type="transmembrane region" description="Helical" evidence="1">
    <location>
        <begin position="12"/>
        <end position="34"/>
    </location>
</feature>
<evidence type="ECO:0000256" key="1">
    <source>
        <dbReference type="SAM" id="Phobius"/>
    </source>
</evidence>
<dbReference type="Proteomes" id="UP000094336">
    <property type="component" value="Unassembled WGS sequence"/>
</dbReference>
<keyword evidence="3" id="KW-1185">Reference proteome</keyword>
<evidence type="ECO:0000313" key="3">
    <source>
        <dbReference type="Proteomes" id="UP000094336"/>
    </source>
</evidence>
<dbReference type="RefSeq" id="XP_018986879.1">
    <property type="nucleotide sequence ID" value="XM_019132290.1"/>
</dbReference>
<proteinExistence type="predicted"/>
<reference evidence="3" key="1">
    <citation type="submission" date="2016-05" db="EMBL/GenBank/DDBJ databases">
        <title>Comparative genomics of biotechnologically important yeasts.</title>
        <authorList>
            <consortium name="DOE Joint Genome Institute"/>
            <person name="Riley R."/>
            <person name="Haridas S."/>
            <person name="Wolfe K.H."/>
            <person name="Lopes M.R."/>
            <person name="Hittinger C.T."/>
            <person name="Goker M."/>
            <person name="Salamov A."/>
            <person name="Wisecaver J."/>
            <person name="Long T.M."/>
            <person name="Aerts A.L."/>
            <person name="Barry K."/>
            <person name="Choi C."/>
            <person name="Clum A."/>
            <person name="Coughlan A.Y."/>
            <person name="Deshpande S."/>
            <person name="Douglass A.P."/>
            <person name="Hanson S.J."/>
            <person name="Klenk H.-P."/>
            <person name="Labutti K."/>
            <person name="Lapidus A."/>
            <person name="Lindquist E."/>
            <person name="Lipzen A."/>
            <person name="Meier-Kolthoff J.P."/>
            <person name="Ohm R.A."/>
            <person name="Otillar R.P."/>
            <person name="Pangilinan J."/>
            <person name="Peng Y."/>
            <person name="Rokas A."/>
            <person name="Rosa C.A."/>
            <person name="Scheuner C."/>
            <person name="Sibirny A.A."/>
            <person name="Slot J.C."/>
            <person name="Stielow J.B."/>
            <person name="Sun H."/>
            <person name="Kurtzman C.P."/>
            <person name="Blackwell M."/>
            <person name="Grigoriev I.V."/>
            <person name="Jeffries T.W."/>
        </authorList>
    </citation>
    <scope>NUCLEOTIDE SEQUENCE [LARGE SCALE GENOMIC DNA]</scope>
    <source>
        <strain evidence="3">NRRL Y-12698</strain>
    </source>
</reference>
<keyword evidence="1" id="KW-1133">Transmembrane helix</keyword>
<evidence type="ECO:0000313" key="2">
    <source>
        <dbReference type="EMBL" id="ODQ81551.1"/>
    </source>
</evidence>
<keyword evidence="1" id="KW-0472">Membrane</keyword>